<organism evidence="8 9">
    <name type="scientific">Ignicoccus hospitalis (strain KIN4/I / DSM 18386 / JCM 14125)</name>
    <dbReference type="NCBI Taxonomy" id="453591"/>
    <lineage>
        <taxon>Archaea</taxon>
        <taxon>Thermoproteota</taxon>
        <taxon>Thermoprotei</taxon>
        <taxon>Desulfurococcales</taxon>
        <taxon>Desulfurococcaceae</taxon>
        <taxon>Ignicoccus</taxon>
    </lineage>
</organism>
<dbReference type="Gene3D" id="3.90.650.10">
    <property type="entry name" value="PurM-like C-terminal domain"/>
    <property type="match status" value="1"/>
</dbReference>
<dbReference type="InterPro" id="IPR010918">
    <property type="entry name" value="PurM-like_C_dom"/>
</dbReference>
<evidence type="ECO:0000256" key="4">
    <source>
        <dbReference type="ARBA" id="ARBA00022741"/>
    </source>
</evidence>
<dbReference type="GO" id="GO:0005524">
    <property type="term" value="F:ATP binding"/>
    <property type="evidence" value="ECO:0007669"/>
    <property type="project" value="UniProtKB-KW"/>
</dbReference>
<dbReference type="UniPathway" id="UPA00074">
    <property type="reaction ID" value="UER00129"/>
</dbReference>
<dbReference type="InterPro" id="IPR004733">
    <property type="entry name" value="PurM_cligase"/>
</dbReference>
<dbReference type="InterPro" id="IPR036676">
    <property type="entry name" value="PurM-like_C_sf"/>
</dbReference>
<dbReference type="InterPro" id="IPR036921">
    <property type="entry name" value="PurM-like_N_sf"/>
</dbReference>
<evidence type="ECO:0000313" key="8">
    <source>
        <dbReference type="EMBL" id="ABU81494.1"/>
    </source>
</evidence>
<dbReference type="Pfam" id="PF02769">
    <property type="entry name" value="AIRS_C"/>
    <property type="match status" value="1"/>
</dbReference>
<dbReference type="Pfam" id="PF00586">
    <property type="entry name" value="AIRS"/>
    <property type="match status" value="1"/>
</dbReference>
<feature type="domain" description="PurM-like C-terminal" evidence="7">
    <location>
        <begin position="159"/>
        <end position="307"/>
    </location>
</feature>
<keyword evidence="3 8" id="KW-0436">Ligase</keyword>
<dbReference type="Gene3D" id="3.30.1330.10">
    <property type="entry name" value="PurM-like, N-terminal domain"/>
    <property type="match status" value="1"/>
</dbReference>
<gene>
    <name evidence="8" type="ordered locus">Igni_0311</name>
</gene>
<evidence type="ECO:0000256" key="3">
    <source>
        <dbReference type="ARBA" id="ARBA00022598"/>
    </source>
</evidence>
<dbReference type="CDD" id="cd02196">
    <property type="entry name" value="PurM"/>
    <property type="match status" value="1"/>
</dbReference>
<dbReference type="HOGENOM" id="CLU_047116_0_0_2"/>
<dbReference type="EC" id="6.3.3.1" evidence="2"/>
<keyword evidence="4" id="KW-0547">Nucleotide-binding</keyword>
<comment type="pathway">
    <text evidence="1">Purine metabolism; IMP biosynthesis via de novo pathway; 5-amino-1-(5-phospho-D-ribosyl)imidazole from N(2)-formyl-N(1)-(5-phospho-D-ribosyl)glycinamide: step 2/2.</text>
</comment>
<dbReference type="GO" id="GO:0046084">
    <property type="term" value="P:adenine biosynthetic process"/>
    <property type="evidence" value="ECO:0007669"/>
    <property type="project" value="TreeGrafter"/>
</dbReference>
<dbReference type="SUPFAM" id="SSF56042">
    <property type="entry name" value="PurM C-terminal domain-like"/>
    <property type="match status" value="1"/>
</dbReference>
<dbReference type="InterPro" id="IPR016188">
    <property type="entry name" value="PurM-like_N"/>
</dbReference>
<sequence>MCRVGWTYSKAGVDVSAQKAMEEQFIKKSKKLANGIGGYASSFNVCGEVTLHVDGVGTKTELLRKYSRNWVAGWDCLMVNANDVACEGFRVFAYVDYLAVERGDPVLAREVAEGMSKAAEALGAVLAGGETAIMPDVVKGYDVSCTVLGVREARPQPPRPGDAVIAVASNGPHANGYTLIRRLIQAGLLDPEPLLDFLLAPVANYHNPLLRAMKEGKAKWGAHVTGGAFYKVHSRLPKGLGVRLEAWEVPEGFVKIVEAAGMSAEEAYKTFNMGVGMLVVGSEEAVEAFEREGLKAWKAGEVVEGPTEIETPWGKVVIR</sequence>
<dbReference type="eggNOG" id="arCOG00639">
    <property type="taxonomic scope" value="Archaea"/>
</dbReference>
<dbReference type="GO" id="GO:0004637">
    <property type="term" value="F:phosphoribosylamine-glycine ligase activity"/>
    <property type="evidence" value="ECO:0007669"/>
    <property type="project" value="TreeGrafter"/>
</dbReference>
<keyword evidence="9" id="KW-1185">Reference proteome</keyword>
<name>A8A992_IGNH4</name>
<evidence type="ECO:0000256" key="5">
    <source>
        <dbReference type="ARBA" id="ARBA00022840"/>
    </source>
</evidence>
<evidence type="ECO:0000256" key="1">
    <source>
        <dbReference type="ARBA" id="ARBA00004686"/>
    </source>
</evidence>
<dbReference type="GO" id="GO:0005829">
    <property type="term" value="C:cytosol"/>
    <property type="evidence" value="ECO:0007669"/>
    <property type="project" value="TreeGrafter"/>
</dbReference>
<dbReference type="AlphaFoldDB" id="A8A992"/>
<dbReference type="GO" id="GO:0004641">
    <property type="term" value="F:phosphoribosylformylglycinamidine cyclo-ligase activity"/>
    <property type="evidence" value="ECO:0007669"/>
    <property type="project" value="UniProtKB-EC"/>
</dbReference>
<evidence type="ECO:0000256" key="2">
    <source>
        <dbReference type="ARBA" id="ARBA00013047"/>
    </source>
</evidence>
<dbReference type="PANTHER" id="PTHR10520:SF12">
    <property type="entry name" value="TRIFUNCTIONAL PURINE BIOSYNTHETIC PROTEIN ADENOSINE-3"/>
    <property type="match status" value="1"/>
</dbReference>
<accession>A8A992</accession>
<dbReference type="GO" id="GO:0006189">
    <property type="term" value="P:'de novo' IMP biosynthetic process"/>
    <property type="evidence" value="ECO:0007669"/>
    <property type="project" value="UniProtKB-UniPathway"/>
</dbReference>
<dbReference type="KEGG" id="iho:Igni_0311"/>
<evidence type="ECO:0000259" key="6">
    <source>
        <dbReference type="Pfam" id="PF00586"/>
    </source>
</evidence>
<proteinExistence type="predicted"/>
<dbReference type="PhylomeDB" id="A8A992"/>
<keyword evidence="5" id="KW-0067">ATP-binding</keyword>
<evidence type="ECO:0000313" key="9">
    <source>
        <dbReference type="Proteomes" id="UP000000262"/>
    </source>
</evidence>
<protein>
    <recommendedName>
        <fullName evidence="2">phosphoribosylformylglycinamidine cyclo-ligase</fullName>
        <ecNumber evidence="2">6.3.3.1</ecNumber>
    </recommendedName>
</protein>
<dbReference type="SUPFAM" id="SSF55326">
    <property type="entry name" value="PurM N-terminal domain-like"/>
    <property type="match status" value="1"/>
</dbReference>
<dbReference type="STRING" id="453591.Igni_0311"/>
<evidence type="ECO:0000259" key="7">
    <source>
        <dbReference type="Pfam" id="PF02769"/>
    </source>
</evidence>
<reference evidence="8 9" key="1">
    <citation type="journal article" date="2008" name="Genome Biol.">
        <title>A genomic analysis of the archaeal system Ignicoccus hospitalis-Nanoarchaeum equitans.</title>
        <authorList>
            <person name="Podar M."/>
            <person name="Anderson I."/>
            <person name="Makarova K.S."/>
            <person name="Elkins J.G."/>
            <person name="Ivanova N."/>
            <person name="Wall M.A."/>
            <person name="Lykidis A."/>
            <person name="Mavromatis K."/>
            <person name="Sun H."/>
            <person name="Hudson M.E."/>
            <person name="Chen W."/>
            <person name="Deciu C."/>
            <person name="Hutchison D."/>
            <person name="Eads J.R."/>
            <person name="Anderson A."/>
            <person name="Fernandes F."/>
            <person name="Szeto E."/>
            <person name="Lapidus A."/>
            <person name="Kyrpides N.C."/>
            <person name="Saier M.H.Jr."/>
            <person name="Richardson P.M."/>
            <person name="Rachel R."/>
            <person name="Huber H."/>
            <person name="Eisen J.A."/>
            <person name="Koonin E.V."/>
            <person name="Keller M."/>
            <person name="Stetter K.O."/>
        </authorList>
    </citation>
    <scope>NUCLEOTIDE SEQUENCE [LARGE SCALE GENOMIC DNA]</scope>
    <source>
        <strain evidence="9">KIN4/I / DSM 18386 / JCM 14125</strain>
    </source>
</reference>
<dbReference type="PANTHER" id="PTHR10520">
    <property type="entry name" value="TRIFUNCTIONAL PURINE BIOSYNTHETIC PROTEIN ADENOSINE-3-RELATED"/>
    <property type="match status" value="1"/>
</dbReference>
<dbReference type="Proteomes" id="UP000000262">
    <property type="component" value="Chromosome"/>
</dbReference>
<feature type="domain" description="PurM-like N-terminal" evidence="6">
    <location>
        <begin position="48"/>
        <end position="150"/>
    </location>
</feature>
<dbReference type="EMBL" id="CP000816">
    <property type="protein sequence ID" value="ABU81494.1"/>
    <property type="molecule type" value="Genomic_DNA"/>
</dbReference>